<evidence type="ECO:0000313" key="3">
    <source>
        <dbReference type="Proteomes" id="UP000572407"/>
    </source>
</evidence>
<proteinExistence type="predicted"/>
<evidence type="ECO:0000313" key="2">
    <source>
        <dbReference type="EMBL" id="MBA1380284.1"/>
    </source>
</evidence>
<name>A0A7V8ZUM7_9PSED</name>
<dbReference type="RefSeq" id="WP_181289662.1">
    <property type="nucleotide sequence ID" value="NZ_VDLV01000041.1"/>
</dbReference>
<dbReference type="InterPro" id="IPR010780">
    <property type="entry name" value="DUF1375"/>
</dbReference>
<gene>
    <name evidence="2" type="ORF">FHK92_21170</name>
</gene>
<comment type="caution">
    <text evidence="2">The sequence shown here is derived from an EMBL/GenBank/DDBJ whole genome shotgun (WGS) entry which is preliminary data.</text>
</comment>
<evidence type="ECO:0000256" key="1">
    <source>
        <dbReference type="SAM" id="SignalP"/>
    </source>
</evidence>
<dbReference type="EMBL" id="VDLV01000041">
    <property type="protein sequence ID" value="MBA1380284.1"/>
    <property type="molecule type" value="Genomic_DNA"/>
</dbReference>
<keyword evidence="1" id="KW-0732">Signal</keyword>
<feature type="signal peptide" evidence="1">
    <location>
        <begin position="1"/>
        <end position="19"/>
    </location>
</feature>
<protein>
    <submittedName>
        <fullName evidence="2">YceK/YidQ family lipoprotein</fullName>
    </submittedName>
</protein>
<accession>A0A7V8ZUM7</accession>
<dbReference type="Pfam" id="PF07119">
    <property type="entry name" value="DUF1375"/>
    <property type="match status" value="1"/>
</dbReference>
<feature type="chain" id="PRO_5031572824" evidence="1">
    <location>
        <begin position="20"/>
        <end position="90"/>
    </location>
</feature>
<keyword evidence="2" id="KW-0449">Lipoprotein</keyword>
<organism evidence="2 3">
    <name type="scientific">Pseudomonas brassicacearum subsp. neoaurantiaca</name>
    <dbReference type="NCBI Taxonomy" id="494916"/>
    <lineage>
        <taxon>Bacteria</taxon>
        <taxon>Pseudomonadati</taxon>
        <taxon>Pseudomonadota</taxon>
        <taxon>Gammaproteobacteria</taxon>
        <taxon>Pseudomonadales</taxon>
        <taxon>Pseudomonadaceae</taxon>
        <taxon>Pseudomonas</taxon>
    </lineage>
</organism>
<dbReference type="PROSITE" id="PS51257">
    <property type="entry name" value="PROKAR_LIPOPROTEIN"/>
    <property type="match status" value="1"/>
</dbReference>
<sequence length="90" mass="9614">MRIIGTALTIALLTGCATANETFGNGGLCGVQPYCGTYFDYQILKEAVTEDNATYASAFAPLAAIDLPLSFVADTLILPYTIFQIRPSDE</sequence>
<dbReference type="AlphaFoldDB" id="A0A7V8ZUM7"/>
<dbReference type="Proteomes" id="UP000572407">
    <property type="component" value="Unassembled WGS sequence"/>
</dbReference>
<reference evidence="2 3" key="1">
    <citation type="submission" date="2019-06" db="EMBL/GenBank/DDBJ databases">
        <title>Analysis of the biodiversity of Brassica napus bacterial endophytes for the selection of potential efficient biofertilizers for rapeseed crops.</title>
        <authorList>
            <person name="Jimenez-Gomez A."/>
            <person name="Saati-Santamaria Z."/>
            <person name="Menendez E."/>
            <person name="Rivas R."/>
            <person name="Mateos P.F."/>
            <person name="Velazquez E."/>
            <person name="Garcia-Fraile P."/>
        </authorList>
    </citation>
    <scope>NUCLEOTIDE SEQUENCE [LARGE SCALE GENOMIC DNA]</scope>
    <source>
        <strain evidence="2 3">CDVBN10</strain>
    </source>
</reference>